<dbReference type="Pfam" id="PF03534">
    <property type="entry name" value="SpvB"/>
    <property type="match status" value="1"/>
</dbReference>
<organism evidence="4 5">
    <name type="scientific">Kibdelosporangium lantanae</name>
    <dbReference type="NCBI Taxonomy" id="1497396"/>
    <lineage>
        <taxon>Bacteria</taxon>
        <taxon>Bacillati</taxon>
        <taxon>Actinomycetota</taxon>
        <taxon>Actinomycetes</taxon>
        <taxon>Pseudonocardiales</taxon>
        <taxon>Pseudonocardiaceae</taxon>
        <taxon>Kibdelosporangium</taxon>
    </lineage>
</organism>
<sequence>PSGDYKATDMSPAGKWNVTAQTGDFSWTYEMRTPPVPGDLAPNLQLTYSSSSTDGKVASTNNQPGWIGEGWSLAPGYIERSYKPCADDGVVPKTGDLCWGTDNATMSLNGSVTPLVLDEKATPPLWRPKAENGAKVERLSAPGNGDNDGEYWRITMTDGTQYYFGRNRAANGSVWTVPVYGNGADEPCHDVTVCNQAWRWNLDYVVDSHGNSMSYFYAPETNSYGANVGKTTMQYTRGGTLLRAEYGTRAGHEGD</sequence>
<dbReference type="Proteomes" id="UP001597045">
    <property type="component" value="Unassembled WGS sequence"/>
</dbReference>
<dbReference type="EMBL" id="JBHTIS010002934">
    <property type="protein sequence ID" value="MFD1050567.1"/>
    <property type="molecule type" value="Genomic_DNA"/>
</dbReference>
<accession>A0ABW3MIR2</accession>
<gene>
    <name evidence="4" type="ORF">ACFQ1S_36095</name>
</gene>
<keyword evidence="5" id="KW-1185">Reference proteome</keyword>
<evidence type="ECO:0000313" key="4">
    <source>
        <dbReference type="EMBL" id="MFD1050567.1"/>
    </source>
</evidence>
<proteinExistence type="predicted"/>
<name>A0ABW3MIR2_9PSEU</name>
<protein>
    <submittedName>
        <fullName evidence="4">SpvB/TcaC N-terminal domain-containing protein</fullName>
    </submittedName>
</protein>
<comment type="caution">
    <text evidence="4">The sequence shown here is derived from an EMBL/GenBank/DDBJ whole genome shotgun (WGS) entry which is preliminary data.</text>
</comment>
<evidence type="ECO:0000313" key="5">
    <source>
        <dbReference type="Proteomes" id="UP001597045"/>
    </source>
</evidence>
<reference evidence="5" key="1">
    <citation type="journal article" date="2019" name="Int. J. Syst. Evol. Microbiol.">
        <title>The Global Catalogue of Microorganisms (GCM) 10K type strain sequencing project: providing services to taxonomists for standard genome sequencing and annotation.</title>
        <authorList>
            <consortium name="The Broad Institute Genomics Platform"/>
            <consortium name="The Broad Institute Genome Sequencing Center for Infectious Disease"/>
            <person name="Wu L."/>
            <person name="Ma J."/>
        </authorList>
    </citation>
    <scope>NUCLEOTIDE SEQUENCE [LARGE SCALE GENOMIC DNA]</scope>
    <source>
        <strain evidence="5">JCM 31486</strain>
    </source>
</reference>
<evidence type="ECO:0000256" key="2">
    <source>
        <dbReference type="ARBA" id="ARBA00022525"/>
    </source>
</evidence>
<dbReference type="InterPro" id="IPR003284">
    <property type="entry name" value="Sal_SpvB"/>
</dbReference>
<comment type="subcellular location">
    <subcellularLocation>
        <location evidence="1">Secreted</location>
    </subcellularLocation>
</comment>
<evidence type="ECO:0000256" key="1">
    <source>
        <dbReference type="ARBA" id="ARBA00004613"/>
    </source>
</evidence>
<feature type="non-terminal residue" evidence="4">
    <location>
        <position position="1"/>
    </location>
</feature>
<evidence type="ECO:0000256" key="3">
    <source>
        <dbReference type="ARBA" id="ARBA00023026"/>
    </source>
</evidence>
<keyword evidence="3" id="KW-0843">Virulence</keyword>
<keyword evidence="2" id="KW-0964">Secreted</keyword>
<feature type="non-terminal residue" evidence="4">
    <location>
        <position position="255"/>
    </location>
</feature>